<name>X0Z7P0_9ZZZZ</name>
<dbReference type="AlphaFoldDB" id="X0Z7P0"/>
<organism evidence="1">
    <name type="scientific">marine sediment metagenome</name>
    <dbReference type="NCBI Taxonomy" id="412755"/>
    <lineage>
        <taxon>unclassified sequences</taxon>
        <taxon>metagenomes</taxon>
        <taxon>ecological metagenomes</taxon>
    </lineage>
</organism>
<sequence length="55" mass="6275">GIIPVNPEKHPDLEINYQGAMDLVEFITGQEGQDIIREFGKDKFGQPLFYPDIIK</sequence>
<dbReference type="Gene3D" id="3.40.190.10">
    <property type="entry name" value="Periplasmic binding protein-like II"/>
    <property type="match status" value="1"/>
</dbReference>
<gene>
    <name evidence="1" type="ORF">S01H4_14878</name>
</gene>
<feature type="non-terminal residue" evidence="1">
    <location>
        <position position="1"/>
    </location>
</feature>
<reference evidence="1" key="1">
    <citation type="journal article" date="2014" name="Front. Microbiol.">
        <title>High frequency of phylogenetically diverse reductive dehalogenase-homologous genes in deep subseafloor sedimentary metagenomes.</title>
        <authorList>
            <person name="Kawai M."/>
            <person name="Futagami T."/>
            <person name="Toyoda A."/>
            <person name="Takaki Y."/>
            <person name="Nishi S."/>
            <person name="Hori S."/>
            <person name="Arai W."/>
            <person name="Tsubouchi T."/>
            <person name="Morono Y."/>
            <person name="Uchiyama I."/>
            <person name="Ito T."/>
            <person name="Fujiyama A."/>
            <person name="Inagaki F."/>
            <person name="Takami H."/>
        </authorList>
    </citation>
    <scope>NUCLEOTIDE SEQUENCE</scope>
    <source>
        <strain evidence="1">Expedition CK06-06</strain>
    </source>
</reference>
<accession>X0Z7P0</accession>
<protein>
    <recommendedName>
        <fullName evidence="2">PBP domain-containing protein</fullName>
    </recommendedName>
</protein>
<dbReference type="EMBL" id="BART01006522">
    <property type="protein sequence ID" value="GAG65084.1"/>
    <property type="molecule type" value="Genomic_DNA"/>
</dbReference>
<comment type="caution">
    <text evidence="1">The sequence shown here is derived from an EMBL/GenBank/DDBJ whole genome shotgun (WGS) entry which is preliminary data.</text>
</comment>
<evidence type="ECO:0000313" key="1">
    <source>
        <dbReference type="EMBL" id="GAG65084.1"/>
    </source>
</evidence>
<evidence type="ECO:0008006" key="2">
    <source>
        <dbReference type="Google" id="ProtNLM"/>
    </source>
</evidence>
<proteinExistence type="predicted"/>